<feature type="compositionally biased region" description="Basic and acidic residues" evidence="1">
    <location>
        <begin position="748"/>
        <end position="772"/>
    </location>
</feature>
<dbReference type="Proteomes" id="UP000053890">
    <property type="component" value="Unassembled WGS sequence"/>
</dbReference>
<evidence type="ECO:0000256" key="1">
    <source>
        <dbReference type="SAM" id="MobiDB-lite"/>
    </source>
</evidence>
<feature type="compositionally biased region" description="Polar residues" evidence="1">
    <location>
        <begin position="661"/>
        <end position="677"/>
    </location>
</feature>
<feature type="compositionally biased region" description="Polar residues" evidence="1">
    <location>
        <begin position="1005"/>
        <end position="1018"/>
    </location>
</feature>
<keyword evidence="2" id="KW-0732">Signal</keyword>
<dbReference type="GeneID" id="28977016"/>
<dbReference type="OMA" id="KLDAFVP"/>
<protein>
    <recommendedName>
        <fullName evidence="5">Extracellular membrane protein CFEM domain-containing protein</fullName>
    </recommendedName>
</protein>
<feature type="signal peptide" evidence="2">
    <location>
        <begin position="1"/>
        <end position="19"/>
    </location>
</feature>
<feature type="region of interest" description="Disordered" evidence="1">
    <location>
        <begin position="380"/>
        <end position="558"/>
    </location>
</feature>
<sequence length="1018" mass="103139">MVRSRTVLALLACALAASAQLLGEEDGGRYADFPSTCTATCDAFESVATTCTNASPGDSASDEAALVACMCTDTVGSAIEACGNCIASNTADMSTSASGATIIQLAVSFTRACGLSLSIDGVDAAISSVLADGGSKYSSERATGQTVAAEETLVATLSDDAAQTGGATTSAASASFTSARALFLLATVAPFLAAAQLLDDGFPIAGFPEQCNIACQPLQETLTACPAVGNDIALAKAYACACASPVVDQVERCGSCVFTSTSSTSRAFVVAEELAIAYARACGVSLNIDGTSTSVSSVLRDGGASYSSERAAMSSKFAAATAAAATRTSSPASSAVLATSTSGQTTRLCLEHTPATADHDMSTPDKIASTGSLQDRLKRLGLQGSGSPTGPPSSPSPSSSSTASKGTPIRTGATLSVSDKRSRFAAGGGEDKPLLPQGGSFGFAPAKPRASGGGDRFDVKPRVASLGAGRAPVPLDVVKPRSVSAGHSPATSESGSAPGSRVMSREGSTREGSNVEEPVEPVDATPVPSPSQPTSARLNSLSLPSGLRTPGAMSVSSMRVETGSIGSTSSIEGGPDPADIDVQASLAARDMADSPLSSPVLAGIAIPAPSEGSISSMDGVAPALKGPLDSLRASSPRPGSIRSISSLSVEAASEDVADLSEMSTNGSAYGGASTPTIELTGLGLEHGAGSANGDGERASGEGEAQERARHAQMSAELAKYESDERDPAALGPYQEDEPGGWSSGGENGESKEPPYARDERDEAELDVERPETPKPGARTPTSPIPGVKCSDCGEEVQLIELADHSCARSTLPPALSSPPSSPPAPEPAILSTHVSPPRTAPDVPEEPLDDDEPPTDDSISTPRRQKKRSNESGGEKLDAFVPQTDDLVPEDILDAYGDDHEDDGDEQPAAVDAQVASAPQDVADVPSDDLDTTAEPGAPRHDGQGVYDPEPMARSASTPGGAVARVRKASTKPRVQSAYGGSTKLPGRYYTSDDEMDGEPGSATIVRSPSSQRFDPQQ</sequence>
<feature type="compositionally biased region" description="Pro residues" evidence="1">
    <location>
        <begin position="815"/>
        <end position="826"/>
    </location>
</feature>
<dbReference type="AlphaFoldDB" id="A0A194S584"/>
<accession>A0A194S584</accession>
<feature type="region of interest" description="Disordered" evidence="1">
    <location>
        <begin position="809"/>
        <end position="1018"/>
    </location>
</feature>
<feature type="compositionally biased region" description="Low complexity" evidence="1">
    <location>
        <begin position="396"/>
        <end position="408"/>
    </location>
</feature>
<name>A0A194S584_RHOGW</name>
<dbReference type="OrthoDB" id="2528304at2759"/>
<dbReference type="EMBL" id="KQ474077">
    <property type="protein sequence ID" value="KPV75893.1"/>
    <property type="molecule type" value="Genomic_DNA"/>
</dbReference>
<feature type="chain" id="PRO_5008265471" description="Extracellular membrane protein CFEM domain-containing protein" evidence="2">
    <location>
        <begin position="20"/>
        <end position="1018"/>
    </location>
</feature>
<feature type="compositionally biased region" description="Acidic residues" evidence="1">
    <location>
        <begin position="843"/>
        <end position="855"/>
    </location>
</feature>
<reference evidence="3 4" key="1">
    <citation type="journal article" date="2015" name="Front. Microbiol.">
        <title>Genome sequence of the plant growth promoting endophytic yeast Rhodotorula graminis WP1.</title>
        <authorList>
            <person name="Firrincieli A."/>
            <person name="Otillar R."/>
            <person name="Salamov A."/>
            <person name="Schmutz J."/>
            <person name="Khan Z."/>
            <person name="Redman R.S."/>
            <person name="Fleck N.D."/>
            <person name="Lindquist E."/>
            <person name="Grigoriev I.V."/>
            <person name="Doty S.L."/>
        </authorList>
    </citation>
    <scope>NUCLEOTIDE SEQUENCE [LARGE SCALE GENOMIC DNA]</scope>
    <source>
        <strain evidence="3 4">WP1</strain>
    </source>
</reference>
<evidence type="ECO:0000313" key="3">
    <source>
        <dbReference type="EMBL" id="KPV75893.1"/>
    </source>
</evidence>
<dbReference type="RefSeq" id="XP_018271942.1">
    <property type="nucleotide sequence ID" value="XM_018416568.1"/>
</dbReference>
<evidence type="ECO:0000313" key="4">
    <source>
        <dbReference type="Proteomes" id="UP000053890"/>
    </source>
</evidence>
<feature type="compositionally biased region" description="Low complexity" evidence="1">
    <location>
        <begin position="634"/>
        <end position="648"/>
    </location>
</feature>
<feature type="region of interest" description="Disordered" evidence="1">
    <location>
        <begin position="625"/>
        <end position="790"/>
    </location>
</feature>
<organism evidence="3 4">
    <name type="scientific">Rhodotorula graminis (strain WP1)</name>
    <dbReference type="NCBI Taxonomy" id="578459"/>
    <lineage>
        <taxon>Eukaryota</taxon>
        <taxon>Fungi</taxon>
        <taxon>Dikarya</taxon>
        <taxon>Basidiomycota</taxon>
        <taxon>Pucciniomycotina</taxon>
        <taxon>Microbotryomycetes</taxon>
        <taxon>Sporidiobolales</taxon>
        <taxon>Sporidiobolaceae</taxon>
        <taxon>Rhodotorula</taxon>
    </lineage>
</organism>
<keyword evidence="4" id="KW-1185">Reference proteome</keyword>
<feature type="compositionally biased region" description="Basic and acidic residues" evidence="1">
    <location>
        <begin position="694"/>
        <end position="709"/>
    </location>
</feature>
<feature type="compositionally biased region" description="Basic and acidic residues" evidence="1">
    <location>
        <begin position="718"/>
        <end position="727"/>
    </location>
</feature>
<feature type="compositionally biased region" description="Polar residues" evidence="1">
    <location>
        <begin position="532"/>
        <end position="543"/>
    </location>
</feature>
<gene>
    <name evidence="3" type="ORF">RHOBADRAFT_52907</name>
</gene>
<feature type="compositionally biased region" description="Basic and acidic residues" evidence="1">
    <location>
        <begin position="868"/>
        <end position="878"/>
    </location>
</feature>
<proteinExistence type="predicted"/>
<evidence type="ECO:0008006" key="5">
    <source>
        <dbReference type="Google" id="ProtNLM"/>
    </source>
</evidence>
<evidence type="ECO:0000256" key="2">
    <source>
        <dbReference type="SAM" id="SignalP"/>
    </source>
</evidence>